<organism evidence="1 2">
    <name type="scientific">Acinetobacter modestus</name>
    <dbReference type="NCBI Taxonomy" id="1776740"/>
    <lineage>
        <taxon>Bacteria</taxon>
        <taxon>Pseudomonadati</taxon>
        <taxon>Pseudomonadota</taxon>
        <taxon>Gammaproteobacteria</taxon>
        <taxon>Moraxellales</taxon>
        <taxon>Moraxellaceae</taxon>
        <taxon>Acinetobacter</taxon>
    </lineage>
</organism>
<dbReference type="PROSITE" id="PS51257">
    <property type="entry name" value="PROKAR_LIPOPROTEIN"/>
    <property type="match status" value="1"/>
</dbReference>
<evidence type="ECO:0000313" key="1">
    <source>
        <dbReference type="EMBL" id="ENW99048.1"/>
    </source>
</evidence>
<dbReference type="Proteomes" id="UP000013248">
    <property type="component" value="Unassembled WGS sequence"/>
</dbReference>
<name>N9LS62_9GAMM</name>
<dbReference type="HOGENOM" id="CLU_3427291_0_0_6"/>
<proteinExistence type="predicted"/>
<dbReference type="EMBL" id="APRP01000030">
    <property type="protein sequence ID" value="ENW99048.1"/>
    <property type="molecule type" value="Genomic_DNA"/>
</dbReference>
<sequence>MKTQLLILACSSLILFGCNKNT</sequence>
<accession>N9LS62</accession>
<evidence type="ECO:0000313" key="2">
    <source>
        <dbReference type="Proteomes" id="UP000013248"/>
    </source>
</evidence>
<feature type="non-terminal residue" evidence="1">
    <location>
        <position position="22"/>
    </location>
</feature>
<protein>
    <submittedName>
        <fullName evidence="1">Uncharacterized protein</fullName>
    </submittedName>
</protein>
<gene>
    <name evidence="1" type="ORF">F900_02733</name>
</gene>
<dbReference type="AlphaFoldDB" id="N9LS62"/>
<reference evidence="1 2" key="1">
    <citation type="submission" date="2013-02" db="EMBL/GenBank/DDBJ databases">
        <title>The Genome Sequence of Acinetobacter sp. ANC 3862.</title>
        <authorList>
            <consortium name="The Broad Institute Genome Sequencing Platform"/>
            <consortium name="The Broad Institute Genome Sequencing Center for Infectious Disease"/>
            <person name="Cerqueira G."/>
            <person name="Feldgarden M."/>
            <person name="Courvalin P."/>
            <person name="Perichon B."/>
            <person name="Grillot-Courvalin C."/>
            <person name="Clermont D."/>
            <person name="Rocha E."/>
            <person name="Yoon E.-J."/>
            <person name="Nemec A."/>
            <person name="Walker B."/>
            <person name="Young S.K."/>
            <person name="Zeng Q."/>
            <person name="Gargeya S."/>
            <person name="Fitzgerald M."/>
            <person name="Haas B."/>
            <person name="Abouelleil A."/>
            <person name="Alvarado L."/>
            <person name="Arachchi H.M."/>
            <person name="Berlin A.M."/>
            <person name="Chapman S.B."/>
            <person name="Dewar J."/>
            <person name="Goldberg J."/>
            <person name="Griggs A."/>
            <person name="Gujja S."/>
            <person name="Hansen M."/>
            <person name="Howarth C."/>
            <person name="Imamovic A."/>
            <person name="Larimer J."/>
            <person name="McCowan C."/>
            <person name="Murphy C."/>
            <person name="Neiman D."/>
            <person name="Pearson M."/>
            <person name="Priest M."/>
            <person name="Roberts A."/>
            <person name="Saif S."/>
            <person name="Shea T."/>
            <person name="Sisk P."/>
            <person name="Sykes S."/>
            <person name="Wortman J."/>
            <person name="Nusbaum C."/>
            <person name="Birren B."/>
        </authorList>
    </citation>
    <scope>NUCLEOTIDE SEQUENCE [LARGE SCALE GENOMIC DNA]</scope>
    <source>
        <strain evidence="1 2">ANC 3862</strain>
    </source>
</reference>
<comment type="caution">
    <text evidence="1">The sequence shown here is derived from an EMBL/GenBank/DDBJ whole genome shotgun (WGS) entry which is preliminary data.</text>
</comment>